<dbReference type="RefSeq" id="XP_043003707.1">
    <property type="nucleotide sequence ID" value="XM_043158362.1"/>
</dbReference>
<evidence type="ECO:0000313" key="3">
    <source>
        <dbReference type="Proteomes" id="UP001049176"/>
    </source>
</evidence>
<dbReference type="GO" id="GO:0016787">
    <property type="term" value="F:hydrolase activity"/>
    <property type="evidence" value="ECO:0007669"/>
    <property type="project" value="InterPro"/>
</dbReference>
<feature type="domain" description="Dienelactone hydrolase" evidence="1">
    <location>
        <begin position="45"/>
        <end position="270"/>
    </location>
</feature>
<dbReference type="Proteomes" id="UP001049176">
    <property type="component" value="Chromosome 9"/>
</dbReference>
<dbReference type="InterPro" id="IPR002925">
    <property type="entry name" value="Dienelactn_hydro"/>
</dbReference>
<dbReference type="PANTHER" id="PTHR17630">
    <property type="entry name" value="DIENELACTONE HYDROLASE"/>
    <property type="match status" value="1"/>
</dbReference>
<evidence type="ECO:0000313" key="2">
    <source>
        <dbReference type="EMBL" id="KAG7087236.1"/>
    </source>
</evidence>
<dbReference type="Gene3D" id="3.40.50.1820">
    <property type="entry name" value="alpha/beta hydrolase"/>
    <property type="match status" value="1"/>
</dbReference>
<protein>
    <recommendedName>
        <fullName evidence="1">Dienelactone hydrolase domain-containing protein</fullName>
    </recommendedName>
</protein>
<dbReference type="SUPFAM" id="SSF53474">
    <property type="entry name" value="alpha/beta-Hydrolases"/>
    <property type="match status" value="1"/>
</dbReference>
<dbReference type="EMBL" id="CM032189">
    <property type="protein sequence ID" value="KAG7087236.1"/>
    <property type="molecule type" value="Genomic_DNA"/>
</dbReference>
<dbReference type="OrthoDB" id="17560at2759"/>
<dbReference type="KEGG" id="more:E1B28_013217"/>
<dbReference type="AlphaFoldDB" id="A0A9P7RP61"/>
<gene>
    <name evidence="2" type="ORF">E1B28_013217</name>
</gene>
<organism evidence="2 3">
    <name type="scientific">Marasmius oreades</name>
    <name type="common">fairy-ring Marasmius</name>
    <dbReference type="NCBI Taxonomy" id="181124"/>
    <lineage>
        <taxon>Eukaryota</taxon>
        <taxon>Fungi</taxon>
        <taxon>Dikarya</taxon>
        <taxon>Basidiomycota</taxon>
        <taxon>Agaricomycotina</taxon>
        <taxon>Agaricomycetes</taxon>
        <taxon>Agaricomycetidae</taxon>
        <taxon>Agaricales</taxon>
        <taxon>Marasmiineae</taxon>
        <taxon>Marasmiaceae</taxon>
        <taxon>Marasmius</taxon>
    </lineage>
</organism>
<dbReference type="InterPro" id="IPR029058">
    <property type="entry name" value="AB_hydrolase_fold"/>
</dbReference>
<dbReference type="GeneID" id="66082292"/>
<dbReference type="Pfam" id="PF01738">
    <property type="entry name" value="DLH"/>
    <property type="match status" value="1"/>
</dbReference>
<name>A0A9P7RP61_9AGAR</name>
<sequence length="270" mass="30154">MFTMVHLKVLPMKGLLPVLSIVLLERRNVKTPLHLEGKWEKIGGIDCYVAVPEDNKNPDKVLLFLPDVFGVQFVNNQLLVSDFAANGIKTVAIDYFFGDPVPADIQSPNYSGPPFNREAWFGDHMPRTRPAIDKVIEGLKAEGVTVFAATGYCWGARYTFDLAFDHIIKVAVVAHPSLLKIPEDLEKYLETSEAPLLINSCTVDSQFPLEAQAKSDEILGEGKFKPGYKREYFEGCEHGFAVRGDMDDPKVKAGKEGSFKATVEWLKKYL</sequence>
<accession>A0A9P7RP61</accession>
<keyword evidence="3" id="KW-1185">Reference proteome</keyword>
<evidence type="ECO:0000259" key="1">
    <source>
        <dbReference type="Pfam" id="PF01738"/>
    </source>
</evidence>
<dbReference type="PANTHER" id="PTHR17630:SF44">
    <property type="entry name" value="PROTEIN AIM2"/>
    <property type="match status" value="1"/>
</dbReference>
<comment type="caution">
    <text evidence="2">The sequence shown here is derived from an EMBL/GenBank/DDBJ whole genome shotgun (WGS) entry which is preliminary data.</text>
</comment>
<proteinExistence type="predicted"/>
<reference evidence="2" key="1">
    <citation type="journal article" date="2021" name="Genome Biol. Evol.">
        <title>The assembled and annotated genome of the fairy-ring fungus Marasmius oreades.</title>
        <authorList>
            <person name="Hiltunen M."/>
            <person name="Ament-Velasquez S.L."/>
            <person name="Johannesson H."/>
        </authorList>
    </citation>
    <scope>NUCLEOTIDE SEQUENCE</scope>
    <source>
        <strain evidence="2">03SP1</strain>
    </source>
</reference>